<evidence type="ECO:0000256" key="1">
    <source>
        <dbReference type="ARBA" id="ARBA00004651"/>
    </source>
</evidence>
<keyword evidence="8 14" id="KW-1133">Transmembrane helix</keyword>
<evidence type="ECO:0000313" key="16">
    <source>
        <dbReference type="Proteomes" id="UP000178222"/>
    </source>
</evidence>
<evidence type="ECO:0000256" key="2">
    <source>
        <dbReference type="ARBA" id="ARBA00010621"/>
    </source>
</evidence>
<feature type="transmembrane region" description="Helical" evidence="14">
    <location>
        <begin position="116"/>
        <end position="140"/>
    </location>
</feature>
<feature type="transmembrane region" description="Helical" evidence="14">
    <location>
        <begin position="227"/>
        <end position="246"/>
    </location>
</feature>
<dbReference type="PANTHER" id="PTHR30622:SF2">
    <property type="entry name" value="UNDECAPRENYL-DIPHOSPHATASE"/>
    <property type="match status" value="1"/>
</dbReference>
<dbReference type="AlphaFoldDB" id="A0A1G2RVN8"/>
<dbReference type="GO" id="GO:0050380">
    <property type="term" value="F:undecaprenyl-diphosphatase activity"/>
    <property type="evidence" value="ECO:0007669"/>
    <property type="project" value="UniProtKB-EC"/>
</dbReference>
<evidence type="ECO:0000256" key="7">
    <source>
        <dbReference type="ARBA" id="ARBA00022801"/>
    </source>
</evidence>
<feature type="transmembrane region" description="Helical" evidence="14">
    <location>
        <begin position="42"/>
        <end position="61"/>
    </location>
</feature>
<evidence type="ECO:0000313" key="15">
    <source>
        <dbReference type="EMBL" id="OHA76489.1"/>
    </source>
</evidence>
<keyword evidence="5" id="KW-1003">Cell membrane</keyword>
<evidence type="ECO:0000256" key="14">
    <source>
        <dbReference type="SAM" id="Phobius"/>
    </source>
</evidence>
<dbReference type="Pfam" id="PF02673">
    <property type="entry name" value="BacA"/>
    <property type="match status" value="1"/>
</dbReference>
<dbReference type="GO" id="GO:0005886">
    <property type="term" value="C:plasma membrane"/>
    <property type="evidence" value="ECO:0007669"/>
    <property type="project" value="UniProtKB-SubCell"/>
</dbReference>
<evidence type="ECO:0000256" key="13">
    <source>
        <dbReference type="ARBA" id="ARBA00047594"/>
    </source>
</evidence>
<gene>
    <name evidence="15" type="ORF">A3J30_00445</name>
</gene>
<dbReference type="Proteomes" id="UP000178222">
    <property type="component" value="Unassembled WGS sequence"/>
</dbReference>
<organism evidence="15 16">
    <name type="scientific">Candidatus Wildermuthbacteria bacterium RIFCSPLOWO2_02_FULL_47_9c</name>
    <dbReference type="NCBI Taxonomy" id="1802466"/>
    <lineage>
        <taxon>Bacteria</taxon>
        <taxon>Candidatus Wildermuthiibacteriota</taxon>
    </lineage>
</organism>
<evidence type="ECO:0000256" key="5">
    <source>
        <dbReference type="ARBA" id="ARBA00022475"/>
    </source>
</evidence>
<evidence type="ECO:0000256" key="6">
    <source>
        <dbReference type="ARBA" id="ARBA00022692"/>
    </source>
</evidence>
<evidence type="ECO:0000256" key="9">
    <source>
        <dbReference type="ARBA" id="ARBA00023136"/>
    </source>
</evidence>
<proteinExistence type="inferred from homology"/>
<evidence type="ECO:0000256" key="10">
    <source>
        <dbReference type="ARBA" id="ARBA00023251"/>
    </source>
</evidence>
<keyword evidence="6 14" id="KW-0812">Transmembrane</keyword>
<sequence length="271" mass="29833">MLEGIVLGAIQGVTEWLPMSSEGVIILVKTYFFGGNEGLLELIGFALFLHLGTFLAAAWYLRDDVFALVKTALRPHRILQEGEIERMFRFLAIATLMSLLIGYPLLTWALPFAEQSIVVGTKVITAFVGVLLLGTAFAQWQAKRKKESGRKQVGDLEHKDGVLLGVIQGFTVLPGFSRSGLTISALLLRGYSDSTALRTSFLMSLPAVLGGNVFFSLREGVSLSAPMVFGLFSSFLFGIFTMHILFRISHKVNFAYFVFFFGILTLASVFL</sequence>
<keyword evidence="7" id="KW-0378">Hydrolase</keyword>
<dbReference type="GO" id="GO:0046677">
    <property type="term" value="P:response to antibiotic"/>
    <property type="evidence" value="ECO:0007669"/>
    <property type="project" value="UniProtKB-KW"/>
</dbReference>
<protein>
    <recommendedName>
        <fullName evidence="4">Undecaprenyl-diphosphatase</fullName>
        <ecNumber evidence="3">3.6.1.27</ecNumber>
    </recommendedName>
    <alternativeName>
        <fullName evidence="12">Bacitracin resistance protein</fullName>
    </alternativeName>
    <alternativeName>
        <fullName evidence="11">Undecaprenyl pyrophosphate phosphatase</fullName>
    </alternativeName>
</protein>
<evidence type="ECO:0000256" key="4">
    <source>
        <dbReference type="ARBA" id="ARBA00021581"/>
    </source>
</evidence>
<feature type="transmembrane region" description="Helical" evidence="14">
    <location>
        <begin position="252"/>
        <end position="270"/>
    </location>
</feature>
<dbReference type="PANTHER" id="PTHR30622">
    <property type="entry name" value="UNDECAPRENYL-DIPHOSPHATASE"/>
    <property type="match status" value="1"/>
</dbReference>
<name>A0A1G2RVN8_9BACT</name>
<dbReference type="EC" id="3.6.1.27" evidence="3"/>
<reference evidence="15 16" key="1">
    <citation type="journal article" date="2016" name="Nat. Commun.">
        <title>Thousands of microbial genomes shed light on interconnected biogeochemical processes in an aquifer system.</title>
        <authorList>
            <person name="Anantharaman K."/>
            <person name="Brown C.T."/>
            <person name="Hug L.A."/>
            <person name="Sharon I."/>
            <person name="Castelle C.J."/>
            <person name="Probst A.J."/>
            <person name="Thomas B.C."/>
            <person name="Singh A."/>
            <person name="Wilkins M.J."/>
            <person name="Karaoz U."/>
            <person name="Brodie E.L."/>
            <person name="Williams K.H."/>
            <person name="Hubbard S.S."/>
            <person name="Banfield J.F."/>
        </authorList>
    </citation>
    <scope>NUCLEOTIDE SEQUENCE [LARGE SCALE GENOMIC DNA]</scope>
</reference>
<evidence type="ECO:0000256" key="3">
    <source>
        <dbReference type="ARBA" id="ARBA00012374"/>
    </source>
</evidence>
<dbReference type="EMBL" id="MHUL01000033">
    <property type="protein sequence ID" value="OHA76489.1"/>
    <property type="molecule type" value="Genomic_DNA"/>
</dbReference>
<comment type="caution">
    <text evidence="15">The sequence shown here is derived from an EMBL/GenBank/DDBJ whole genome shotgun (WGS) entry which is preliminary data.</text>
</comment>
<evidence type="ECO:0000256" key="11">
    <source>
        <dbReference type="ARBA" id="ARBA00032707"/>
    </source>
</evidence>
<feature type="transmembrane region" description="Helical" evidence="14">
    <location>
        <begin position="87"/>
        <end position="110"/>
    </location>
</feature>
<keyword evidence="9 14" id="KW-0472">Membrane</keyword>
<keyword evidence="10" id="KW-0046">Antibiotic resistance</keyword>
<accession>A0A1G2RVN8</accession>
<comment type="subcellular location">
    <subcellularLocation>
        <location evidence="1">Cell membrane</location>
        <topology evidence="1">Multi-pass membrane protein</topology>
    </subcellularLocation>
</comment>
<dbReference type="InterPro" id="IPR003824">
    <property type="entry name" value="UppP"/>
</dbReference>
<comment type="catalytic activity">
    <reaction evidence="13">
        <text>di-trans,octa-cis-undecaprenyl diphosphate + H2O = di-trans,octa-cis-undecaprenyl phosphate + phosphate + H(+)</text>
        <dbReference type="Rhea" id="RHEA:28094"/>
        <dbReference type="ChEBI" id="CHEBI:15377"/>
        <dbReference type="ChEBI" id="CHEBI:15378"/>
        <dbReference type="ChEBI" id="CHEBI:43474"/>
        <dbReference type="ChEBI" id="CHEBI:58405"/>
        <dbReference type="ChEBI" id="CHEBI:60392"/>
        <dbReference type="EC" id="3.6.1.27"/>
    </reaction>
</comment>
<evidence type="ECO:0000256" key="8">
    <source>
        <dbReference type="ARBA" id="ARBA00022989"/>
    </source>
</evidence>
<evidence type="ECO:0000256" key="12">
    <source>
        <dbReference type="ARBA" id="ARBA00032932"/>
    </source>
</evidence>
<comment type="similarity">
    <text evidence="2">Belongs to the UppP family.</text>
</comment>
<feature type="transmembrane region" description="Helical" evidence="14">
    <location>
        <begin position="197"/>
        <end position="215"/>
    </location>
</feature>